<feature type="compositionally biased region" description="Low complexity" evidence="1">
    <location>
        <begin position="192"/>
        <end position="204"/>
    </location>
</feature>
<organism evidence="2 3">
    <name type="scientific">Phaeodactylum tricornutum (strain CCAP 1055/1)</name>
    <dbReference type="NCBI Taxonomy" id="556484"/>
    <lineage>
        <taxon>Eukaryota</taxon>
        <taxon>Sar</taxon>
        <taxon>Stramenopiles</taxon>
        <taxon>Ochrophyta</taxon>
        <taxon>Bacillariophyta</taxon>
        <taxon>Bacillariophyceae</taxon>
        <taxon>Bacillariophycidae</taxon>
        <taxon>Naviculales</taxon>
        <taxon>Phaeodactylaceae</taxon>
        <taxon>Phaeodactylum</taxon>
    </lineage>
</organism>
<feature type="compositionally biased region" description="Polar residues" evidence="1">
    <location>
        <begin position="217"/>
        <end position="244"/>
    </location>
</feature>
<feature type="compositionally biased region" description="Polar residues" evidence="1">
    <location>
        <begin position="294"/>
        <end position="324"/>
    </location>
</feature>
<dbReference type="Proteomes" id="UP000000759">
    <property type="component" value="Chromosome 26"/>
</dbReference>
<feature type="compositionally biased region" description="Gly residues" evidence="1">
    <location>
        <begin position="95"/>
        <end position="107"/>
    </location>
</feature>
<feature type="region of interest" description="Disordered" evidence="1">
    <location>
        <begin position="185"/>
        <end position="391"/>
    </location>
</feature>
<feature type="compositionally biased region" description="Basic and acidic residues" evidence="1">
    <location>
        <begin position="328"/>
        <end position="344"/>
    </location>
</feature>
<feature type="region of interest" description="Disordered" evidence="1">
    <location>
        <begin position="1"/>
        <end position="125"/>
    </location>
</feature>
<feature type="compositionally biased region" description="Basic and acidic residues" evidence="1">
    <location>
        <begin position="141"/>
        <end position="166"/>
    </location>
</feature>
<proteinExistence type="predicted"/>
<reference evidence="2 3" key="1">
    <citation type="journal article" date="2008" name="Nature">
        <title>The Phaeodactylum genome reveals the evolutionary history of diatom genomes.</title>
        <authorList>
            <person name="Bowler C."/>
            <person name="Allen A.E."/>
            <person name="Badger J.H."/>
            <person name="Grimwood J."/>
            <person name="Jabbari K."/>
            <person name="Kuo A."/>
            <person name="Maheswari U."/>
            <person name="Martens C."/>
            <person name="Maumus F."/>
            <person name="Otillar R.P."/>
            <person name="Rayko E."/>
            <person name="Salamov A."/>
            <person name="Vandepoele K."/>
            <person name="Beszteri B."/>
            <person name="Gruber A."/>
            <person name="Heijde M."/>
            <person name="Katinka M."/>
            <person name="Mock T."/>
            <person name="Valentin K."/>
            <person name="Verret F."/>
            <person name="Berges J.A."/>
            <person name="Brownlee C."/>
            <person name="Cadoret J.P."/>
            <person name="Chiovitti A."/>
            <person name="Choi C.J."/>
            <person name="Coesel S."/>
            <person name="De Martino A."/>
            <person name="Detter J.C."/>
            <person name="Durkin C."/>
            <person name="Falciatore A."/>
            <person name="Fournet J."/>
            <person name="Haruta M."/>
            <person name="Huysman M.J."/>
            <person name="Jenkins B.D."/>
            <person name="Jiroutova K."/>
            <person name="Jorgensen R.E."/>
            <person name="Joubert Y."/>
            <person name="Kaplan A."/>
            <person name="Kroger N."/>
            <person name="Kroth P.G."/>
            <person name="La Roche J."/>
            <person name="Lindquist E."/>
            <person name="Lommer M."/>
            <person name="Martin-Jezequel V."/>
            <person name="Lopez P.J."/>
            <person name="Lucas S."/>
            <person name="Mangogna M."/>
            <person name="McGinnis K."/>
            <person name="Medlin L.K."/>
            <person name="Montsant A."/>
            <person name="Oudot-Le Secq M.P."/>
            <person name="Napoli C."/>
            <person name="Obornik M."/>
            <person name="Parker M.S."/>
            <person name="Petit J.L."/>
            <person name="Porcel B.M."/>
            <person name="Poulsen N."/>
            <person name="Robison M."/>
            <person name="Rychlewski L."/>
            <person name="Rynearson T.A."/>
            <person name="Schmutz J."/>
            <person name="Shapiro H."/>
            <person name="Siaut M."/>
            <person name="Stanley M."/>
            <person name="Sussman M.R."/>
            <person name="Taylor A.R."/>
            <person name="Vardi A."/>
            <person name="von Dassow P."/>
            <person name="Vyverman W."/>
            <person name="Willis A."/>
            <person name="Wyrwicz L.S."/>
            <person name="Rokhsar D.S."/>
            <person name="Weissenbach J."/>
            <person name="Armbrust E.V."/>
            <person name="Green B.R."/>
            <person name="Van de Peer Y."/>
            <person name="Grigoriev I.V."/>
        </authorList>
    </citation>
    <scope>NUCLEOTIDE SEQUENCE [LARGE SCALE GENOMIC DNA]</scope>
    <source>
        <strain evidence="2 3">CCAP 1055/1</strain>
    </source>
</reference>
<accession>B7GCQ8</accession>
<evidence type="ECO:0000313" key="2">
    <source>
        <dbReference type="EMBL" id="EEC43660.1"/>
    </source>
</evidence>
<dbReference type="EMBL" id="CM000628">
    <property type="protein sequence ID" value="EEC43660.1"/>
    <property type="molecule type" value="Genomic_DNA"/>
</dbReference>
<dbReference type="KEGG" id="pti:PHATRDRAFT_50043"/>
<dbReference type="RefSeq" id="XP_002184924.1">
    <property type="nucleotide sequence ID" value="XM_002184888.1"/>
</dbReference>
<dbReference type="PaxDb" id="2850-Phatr50043"/>
<evidence type="ECO:0000256" key="1">
    <source>
        <dbReference type="SAM" id="MobiDB-lite"/>
    </source>
</evidence>
<dbReference type="AlphaFoldDB" id="B7GCQ8"/>
<gene>
    <name evidence="2" type="ORF">PHATRDRAFT_50043</name>
</gene>
<sequence length="391" mass="41877">MSSGHRWGDSDSSDEDDNVDVAIPVTALNSQAALRDVSVARSASDAHPSTPTRSHRNERGNDVHAAQPFQRAWEPRGRGGGGFRDRDPSSASGGVARGGPRGGPHTGGRGRDWKTQAKQSSILNADIDISKASDWMATRRAKQEKAQVEQERHRVEQKEAAAEEKRIQRRSQLQALKAAVTTIQQEKDDEIQSSLQAAAQHSQSNIRILQRPAAPDTSETNRSVDSRNTPSRASGPSTNVSNSGAGARWVRASRGGDQHQRGGRGHGREGRGRHGRGDVGPVAGSGRADGSQAVAPTTPRNETTAPSHQPVRVQNTTVVQTASGTVEYRIDLERGNGPRGDSRGKKLHQAELMPDGAVRLSRRGTTAQPQNAKEDEDAASTTSNKSGRRTS</sequence>
<feature type="compositionally biased region" description="Basic and acidic residues" evidence="1">
    <location>
        <begin position="73"/>
        <end position="88"/>
    </location>
</feature>
<reference evidence="3" key="2">
    <citation type="submission" date="2008-08" db="EMBL/GenBank/DDBJ databases">
        <authorList>
            <consortium name="Diatom Consortium"/>
            <person name="Grigoriev I."/>
            <person name="Grimwood J."/>
            <person name="Kuo A."/>
            <person name="Otillar R.P."/>
            <person name="Salamov A."/>
            <person name="Detter J.C."/>
            <person name="Lindquist E."/>
            <person name="Shapiro H."/>
            <person name="Lucas S."/>
            <person name="Glavina del Rio T."/>
            <person name="Pitluck S."/>
            <person name="Rokhsar D."/>
            <person name="Bowler C."/>
        </authorList>
    </citation>
    <scope>GENOME REANNOTATION</scope>
    <source>
        <strain evidence="3">CCAP 1055/1</strain>
    </source>
</reference>
<dbReference type="InParanoid" id="B7GCQ8"/>
<dbReference type="HOGENOM" id="CLU_482759_0_0_1"/>
<feature type="region of interest" description="Disordered" evidence="1">
    <location>
        <begin position="138"/>
        <end position="168"/>
    </location>
</feature>
<dbReference type="GeneID" id="7198738"/>
<feature type="compositionally biased region" description="Basic and acidic residues" evidence="1">
    <location>
        <begin position="254"/>
        <end position="277"/>
    </location>
</feature>
<protein>
    <submittedName>
        <fullName evidence="2">Uncharacterized protein</fullName>
    </submittedName>
</protein>
<name>B7GCQ8_PHATC</name>
<evidence type="ECO:0000313" key="3">
    <source>
        <dbReference type="Proteomes" id="UP000000759"/>
    </source>
</evidence>
<keyword evidence="3" id="KW-1185">Reference proteome</keyword>